<evidence type="ECO:0000313" key="3">
    <source>
        <dbReference type="EMBL" id="MDX3128451.1"/>
    </source>
</evidence>
<dbReference type="GO" id="GO:0017000">
    <property type="term" value="P:antibiotic biosynthetic process"/>
    <property type="evidence" value="ECO:0007669"/>
    <property type="project" value="UniProtKB-ARBA"/>
</dbReference>
<dbReference type="AlphaFoldDB" id="A0AAJ2PK36"/>
<dbReference type="EMBL" id="JARAWN010000004">
    <property type="protein sequence ID" value="MDX3128451.1"/>
    <property type="molecule type" value="Genomic_DNA"/>
</dbReference>
<proteinExistence type="inferred from homology"/>
<dbReference type="FunFam" id="3.40.50.2000:FF:000072">
    <property type="entry name" value="Glycosyl transferase"/>
    <property type="match status" value="1"/>
</dbReference>
<dbReference type="CDD" id="cd03784">
    <property type="entry name" value="GT1_Gtf-like"/>
    <property type="match status" value="1"/>
</dbReference>
<dbReference type="GO" id="GO:0016758">
    <property type="term" value="F:hexosyltransferase activity"/>
    <property type="evidence" value="ECO:0007669"/>
    <property type="project" value="InterPro"/>
</dbReference>
<dbReference type="Pfam" id="PF00201">
    <property type="entry name" value="UDPGT"/>
    <property type="match status" value="1"/>
</dbReference>
<reference evidence="3" key="1">
    <citation type="journal article" date="2023" name="Microb. Genom.">
        <title>Mesoterricola silvestris gen. nov., sp. nov., Mesoterricola sediminis sp. nov., Geothrix oryzae sp. nov., Geothrix edaphica sp. nov., Geothrix rubra sp. nov., and Geothrix limicola sp. nov., six novel members of Acidobacteriota isolated from soils.</title>
        <authorList>
            <person name="Weisberg A.J."/>
            <person name="Pearce E."/>
            <person name="Kramer C.G."/>
            <person name="Chang J.H."/>
            <person name="Clarke C.R."/>
        </authorList>
    </citation>
    <scope>NUCLEOTIDE SEQUENCE</scope>
    <source>
        <strain evidence="3">ND06-05F</strain>
    </source>
</reference>
<dbReference type="Gene3D" id="3.40.50.2000">
    <property type="entry name" value="Glycogen Phosphorylase B"/>
    <property type="match status" value="2"/>
</dbReference>
<dbReference type="SUPFAM" id="SSF53756">
    <property type="entry name" value="UDP-Glycosyltransferase/glycogen phosphorylase"/>
    <property type="match status" value="1"/>
</dbReference>
<dbReference type="InterPro" id="IPR006326">
    <property type="entry name" value="UDPGT_MGT-like"/>
</dbReference>
<dbReference type="NCBIfam" id="TIGR01426">
    <property type="entry name" value="MGT"/>
    <property type="match status" value="1"/>
</dbReference>
<evidence type="ECO:0000256" key="2">
    <source>
        <dbReference type="ARBA" id="ARBA00022679"/>
    </source>
</evidence>
<comment type="caution">
    <text evidence="3">The sequence shown here is derived from an EMBL/GenBank/DDBJ whole genome shotgun (WGS) entry which is preliminary data.</text>
</comment>
<comment type="similarity">
    <text evidence="1">Belongs to the UDP-glycosyltransferase family.</text>
</comment>
<dbReference type="PANTHER" id="PTHR48050:SF13">
    <property type="entry name" value="STEROL 3-BETA-GLUCOSYLTRANSFERASE UGT80A2"/>
    <property type="match status" value="1"/>
</dbReference>
<dbReference type="InterPro" id="IPR002213">
    <property type="entry name" value="UDP_glucos_trans"/>
</dbReference>
<name>A0AAJ2PK36_9ACTN</name>
<evidence type="ECO:0000256" key="1">
    <source>
        <dbReference type="ARBA" id="ARBA00009995"/>
    </source>
</evidence>
<dbReference type="Proteomes" id="UP001273589">
    <property type="component" value="Unassembled WGS sequence"/>
</dbReference>
<organism evidence="3 4">
    <name type="scientific">Streptomyces europaeiscabiei</name>
    <dbReference type="NCBI Taxonomy" id="146819"/>
    <lineage>
        <taxon>Bacteria</taxon>
        <taxon>Bacillati</taxon>
        <taxon>Actinomycetota</taxon>
        <taxon>Actinomycetes</taxon>
        <taxon>Kitasatosporales</taxon>
        <taxon>Streptomycetaceae</taxon>
        <taxon>Streptomyces</taxon>
    </lineage>
</organism>
<dbReference type="PANTHER" id="PTHR48050">
    <property type="entry name" value="STEROL 3-BETA-GLUCOSYLTRANSFERASE"/>
    <property type="match status" value="1"/>
</dbReference>
<evidence type="ECO:0000313" key="4">
    <source>
        <dbReference type="Proteomes" id="UP001273589"/>
    </source>
</evidence>
<gene>
    <name evidence="3" type="ORF">PV367_01230</name>
</gene>
<protein>
    <submittedName>
        <fullName evidence="3">Glycosyltransferase</fullName>
    </submittedName>
</protein>
<dbReference type="InterPro" id="IPR050426">
    <property type="entry name" value="Glycosyltransferase_28"/>
</dbReference>
<dbReference type="GO" id="GO:0008194">
    <property type="term" value="F:UDP-glycosyltransferase activity"/>
    <property type="evidence" value="ECO:0007669"/>
    <property type="project" value="InterPro"/>
</dbReference>
<sequence length="410" mass="43897">MPLQLLFVSIAGHGHVNPTLAVVEELTRRGHRVDYVVAEEYAELVARAGARPLPYRFPEDDGQAPPPDDEFGLPSMELLHETELALQAAERRPGGPQGVDLVVYDGLAWAGRVLAVTWELPAVELWPSFVSNAHFSLEAEFLGDRMVTADMMAFARELPALLGRHGLPGVPAGRFLRHCEGLRLVFLPREFQYQGETFNDGFAFVGPCLGGARTRGGWQPKDSDRPVLLVSLGTVYSEQPEFFRLCADAVADLPWQVVLSGGGRVTADAVGTLPPHVEMHARVPQLDVLAHASAFVTHAGMGSVMEAVAHRVPMVAVPQMGEQRAVAERIAELALGVRLDPAELTAAALREAVLGVAGDERVRTGLERMSRQVAAAGGAVTAVDRIEEYAATAPASSLTAHRAPAATGTA</sequence>
<accession>A0AAJ2PK36</accession>
<keyword evidence="2" id="KW-0808">Transferase</keyword>
<dbReference type="RefSeq" id="WP_319688547.1">
    <property type="nucleotide sequence ID" value="NZ_JARAWN010000004.1"/>
</dbReference>